<keyword evidence="1" id="KW-0812">Transmembrane</keyword>
<dbReference type="PANTHER" id="PTHR42077">
    <property type="entry name" value="YALI0F30239P"/>
    <property type="match status" value="1"/>
</dbReference>
<feature type="non-terminal residue" evidence="2">
    <location>
        <position position="138"/>
    </location>
</feature>
<organism evidence="2 3">
    <name type="scientific">Hymenoscyphus albidus</name>
    <dbReference type="NCBI Taxonomy" id="595503"/>
    <lineage>
        <taxon>Eukaryota</taxon>
        <taxon>Fungi</taxon>
        <taxon>Dikarya</taxon>
        <taxon>Ascomycota</taxon>
        <taxon>Pezizomycotina</taxon>
        <taxon>Leotiomycetes</taxon>
        <taxon>Helotiales</taxon>
        <taxon>Helotiaceae</taxon>
        <taxon>Hymenoscyphus</taxon>
    </lineage>
</organism>
<keyword evidence="3" id="KW-1185">Reference proteome</keyword>
<accession>A0A9N9Q631</accession>
<protein>
    <submittedName>
        <fullName evidence="2">Uncharacterized protein</fullName>
    </submittedName>
</protein>
<comment type="caution">
    <text evidence="2">The sequence shown here is derived from an EMBL/GenBank/DDBJ whole genome shotgun (WGS) entry which is preliminary data.</text>
</comment>
<dbReference type="Proteomes" id="UP000701801">
    <property type="component" value="Unassembled WGS sequence"/>
</dbReference>
<evidence type="ECO:0000313" key="2">
    <source>
        <dbReference type="EMBL" id="CAG8975076.1"/>
    </source>
</evidence>
<dbReference type="AlphaFoldDB" id="A0A9N9Q631"/>
<keyword evidence="1" id="KW-1133">Transmembrane helix</keyword>
<gene>
    <name evidence="2" type="ORF">HYALB_00009939</name>
</gene>
<name>A0A9N9Q631_9HELO</name>
<dbReference type="PANTHER" id="PTHR42077:SF1">
    <property type="entry name" value="YALI0F30239P"/>
    <property type="match status" value="1"/>
</dbReference>
<sequence length="138" mass="15406">MAWGRSTPKPPPPAQSAFVKSLPLIFFLIFLAICAFIGYQIYLSVQNISHAASDKMQSKNVVFTKDGVKVGVKEVKNENYVDNTQSFMVKAWNLSTLSGSKDRIQDKRTESRMPPSAFPLMRIAKRNRFGALEAAHAI</sequence>
<evidence type="ECO:0000256" key="1">
    <source>
        <dbReference type="SAM" id="Phobius"/>
    </source>
</evidence>
<feature type="transmembrane region" description="Helical" evidence="1">
    <location>
        <begin position="21"/>
        <end position="42"/>
    </location>
</feature>
<dbReference type="EMBL" id="CAJVRM010000125">
    <property type="protein sequence ID" value="CAG8975076.1"/>
    <property type="molecule type" value="Genomic_DNA"/>
</dbReference>
<evidence type="ECO:0000313" key="3">
    <source>
        <dbReference type="Proteomes" id="UP000701801"/>
    </source>
</evidence>
<reference evidence="2" key="1">
    <citation type="submission" date="2021-07" db="EMBL/GenBank/DDBJ databases">
        <authorList>
            <person name="Durling M."/>
        </authorList>
    </citation>
    <scope>NUCLEOTIDE SEQUENCE</scope>
</reference>
<keyword evidence="1" id="KW-0472">Membrane</keyword>
<proteinExistence type="predicted"/>
<dbReference type="OrthoDB" id="4083871at2759"/>